<evidence type="ECO:0000256" key="1">
    <source>
        <dbReference type="ARBA" id="ARBA00022737"/>
    </source>
</evidence>
<feature type="repeat" description="PPR" evidence="2">
    <location>
        <begin position="314"/>
        <end position="348"/>
    </location>
</feature>
<accession>A0A9D4XCY3</accession>
<feature type="repeat" description="PPR" evidence="2">
    <location>
        <begin position="456"/>
        <end position="490"/>
    </location>
</feature>
<proteinExistence type="predicted"/>
<dbReference type="PROSITE" id="PS51375">
    <property type="entry name" value="PPR"/>
    <property type="match status" value="4"/>
</dbReference>
<dbReference type="Pfam" id="PF13041">
    <property type="entry name" value="PPR_2"/>
    <property type="match status" value="1"/>
</dbReference>
<dbReference type="EMBL" id="JAMSHJ010000004">
    <property type="protein sequence ID" value="KAI5417105.1"/>
    <property type="molecule type" value="Genomic_DNA"/>
</dbReference>
<dbReference type="PANTHER" id="PTHR47003">
    <property type="entry name" value="OS01G0970900 PROTEIN"/>
    <property type="match status" value="1"/>
</dbReference>
<gene>
    <name evidence="3" type="ORF">KIW84_041917</name>
</gene>
<reference evidence="3 4" key="1">
    <citation type="journal article" date="2022" name="Nat. Genet.">
        <title>Improved pea reference genome and pan-genome highlight genomic features and evolutionary characteristics.</title>
        <authorList>
            <person name="Yang T."/>
            <person name="Liu R."/>
            <person name="Luo Y."/>
            <person name="Hu S."/>
            <person name="Wang D."/>
            <person name="Wang C."/>
            <person name="Pandey M.K."/>
            <person name="Ge S."/>
            <person name="Xu Q."/>
            <person name="Li N."/>
            <person name="Li G."/>
            <person name="Huang Y."/>
            <person name="Saxena R.K."/>
            <person name="Ji Y."/>
            <person name="Li M."/>
            <person name="Yan X."/>
            <person name="He Y."/>
            <person name="Liu Y."/>
            <person name="Wang X."/>
            <person name="Xiang C."/>
            <person name="Varshney R.K."/>
            <person name="Ding H."/>
            <person name="Gao S."/>
            <person name="Zong X."/>
        </authorList>
    </citation>
    <scope>NUCLEOTIDE SEQUENCE [LARGE SCALE GENOMIC DNA]</scope>
    <source>
        <strain evidence="3 4">cv. Zhongwan 6</strain>
    </source>
</reference>
<dbReference type="Pfam" id="PF01535">
    <property type="entry name" value="PPR"/>
    <property type="match status" value="2"/>
</dbReference>
<dbReference type="GO" id="GO:0008380">
    <property type="term" value="P:RNA splicing"/>
    <property type="evidence" value="ECO:0007669"/>
    <property type="project" value="InterPro"/>
</dbReference>
<evidence type="ECO:0008006" key="5">
    <source>
        <dbReference type="Google" id="ProtNLM"/>
    </source>
</evidence>
<feature type="repeat" description="PPR" evidence="2">
    <location>
        <begin position="421"/>
        <end position="455"/>
    </location>
</feature>
<comment type="caution">
    <text evidence="3">The sequence shown here is derived from an EMBL/GenBank/DDBJ whole genome shotgun (WGS) entry which is preliminary data.</text>
</comment>
<dbReference type="NCBIfam" id="TIGR00756">
    <property type="entry name" value="PPR"/>
    <property type="match status" value="4"/>
</dbReference>
<dbReference type="Gramene" id="Psat04G0191700-T1">
    <property type="protein sequence ID" value="KAI5417105.1"/>
    <property type="gene ID" value="KIW84_041917"/>
</dbReference>
<dbReference type="Proteomes" id="UP001058974">
    <property type="component" value="Chromosome 4"/>
</dbReference>
<evidence type="ECO:0000313" key="3">
    <source>
        <dbReference type="EMBL" id="KAI5417105.1"/>
    </source>
</evidence>
<dbReference type="PANTHER" id="PTHR47003:SF2">
    <property type="entry name" value="OS01G0970900 PROTEIN"/>
    <property type="match status" value="1"/>
</dbReference>
<dbReference type="InterPro" id="IPR002885">
    <property type="entry name" value="PPR_rpt"/>
</dbReference>
<dbReference type="InterPro" id="IPR011990">
    <property type="entry name" value="TPR-like_helical_dom_sf"/>
</dbReference>
<dbReference type="AlphaFoldDB" id="A0A9D4XCY3"/>
<dbReference type="OrthoDB" id="185373at2759"/>
<sequence length="685" mass="78633">MLFNISWPLLKKTIYLPYEAYFDFAYGFVWEYITPPPASSLRSAMKRFKTTLSNLRFLNSSFAIRVTPTRSPQFTHNHQVSHFSPYTSPPFFAPFPFHDLRFPTTQQKHYFSSKPNSVVELVLTNAWSQGFEHELEKCYPSLTHETVVYILKHLENDPLKASCFFNWVCKKEWFLASSSLCNLVLRILANKVTIDQFWVTLTMMKKKGFYLDRVTHTTVLEGFRREKMNRDFACLKTFFKQMLKENARQSVFTKVVGIISGSEWGDEVMNELAGLKIKYSDSFVIRVLKELRGCPLKAYKFFHWVGKQSGYQQNSVTYNAVARVLARPGSVDEFWSVLEEMKSVNHGLDIDTYMNIKKQFVKNQMMEDAVKLYEVMMNGPYEPSARDCCVILNATATSDSPNSELAFRVAEKYESAGHTLTKEIYDGIHRCLTSAGKFDEAENIVKTMRNAGYEPDNTTYSQMIFGLCKMKRVEEACKVLEEMESSGCIPDNKTWSILIQGHCAANEVEKALLCLVTMAEKGCDADADAIGVLVDSFLSQEKIDNAYKFLVEMVRNHSTFPRQRTYERLIENLLGIRKIEDAIDLLCLMRKHNYSPFIKPIVQYVSKYGTMEDAEKFLKAWRKKSPQSHSAYLHVFESFVGEGRLTEAKDLLSKCPSRIRKRKQVSEFFASAENQIAAAATASAN</sequence>
<organism evidence="3 4">
    <name type="scientific">Pisum sativum</name>
    <name type="common">Garden pea</name>
    <name type="synonym">Lathyrus oleraceus</name>
    <dbReference type="NCBI Taxonomy" id="3888"/>
    <lineage>
        <taxon>Eukaryota</taxon>
        <taxon>Viridiplantae</taxon>
        <taxon>Streptophyta</taxon>
        <taxon>Embryophyta</taxon>
        <taxon>Tracheophyta</taxon>
        <taxon>Spermatophyta</taxon>
        <taxon>Magnoliopsida</taxon>
        <taxon>eudicotyledons</taxon>
        <taxon>Gunneridae</taxon>
        <taxon>Pentapetalae</taxon>
        <taxon>rosids</taxon>
        <taxon>fabids</taxon>
        <taxon>Fabales</taxon>
        <taxon>Fabaceae</taxon>
        <taxon>Papilionoideae</taxon>
        <taxon>50 kb inversion clade</taxon>
        <taxon>NPAAA clade</taxon>
        <taxon>Hologalegina</taxon>
        <taxon>IRL clade</taxon>
        <taxon>Fabeae</taxon>
        <taxon>Lathyrus</taxon>
    </lineage>
</organism>
<dbReference type="Gene3D" id="1.25.40.10">
    <property type="entry name" value="Tetratricopeptide repeat domain"/>
    <property type="match status" value="3"/>
</dbReference>
<name>A0A9D4XCY3_PEA</name>
<evidence type="ECO:0000313" key="4">
    <source>
        <dbReference type="Proteomes" id="UP001058974"/>
    </source>
</evidence>
<protein>
    <recommendedName>
        <fullName evidence="5">Pentatricopeptide repeat-containing protein</fullName>
    </recommendedName>
</protein>
<keyword evidence="1" id="KW-0677">Repeat</keyword>
<evidence type="ECO:0000256" key="2">
    <source>
        <dbReference type="PROSITE-ProRule" id="PRU00708"/>
    </source>
</evidence>
<dbReference type="InterPro" id="IPR044578">
    <property type="entry name" value="BIR6-like"/>
</dbReference>
<feature type="repeat" description="PPR" evidence="2">
    <location>
        <begin position="491"/>
        <end position="525"/>
    </location>
</feature>
<keyword evidence="4" id="KW-1185">Reference proteome</keyword>